<reference evidence="1 2" key="1">
    <citation type="submission" date="2016-08" db="EMBL/GenBank/DDBJ databases">
        <title>A Parts List for Fungal Cellulosomes Revealed by Comparative Genomics.</title>
        <authorList>
            <consortium name="DOE Joint Genome Institute"/>
            <person name="Haitjema C.H."/>
            <person name="Gilmore S.P."/>
            <person name="Henske J.K."/>
            <person name="Solomon K.V."/>
            <person name="De Groot R."/>
            <person name="Kuo A."/>
            <person name="Mondo S.J."/>
            <person name="Salamov A.A."/>
            <person name="Labutti K."/>
            <person name="Zhao Z."/>
            <person name="Chiniquy J."/>
            <person name="Barry K."/>
            <person name="Brewer H.M."/>
            <person name="Purvine S.O."/>
            <person name="Wright A.T."/>
            <person name="Boxma B."/>
            <person name="Van Alen T."/>
            <person name="Hackstein J.H."/>
            <person name="Baker S.E."/>
            <person name="Grigoriev I.V."/>
            <person name="O'Malley M.A."/>
        </authorList>
    </citation>
    <scope>NUCLEOTIDE SEQUENCE [LARGE SCALE GENOMIC DNA]</scope>
    <source>
        <strain evidence="1 2">G1</strain>
    </source>
</reference>
<dbReference type="Proteomes" id="UP000193920">
    <property type="component" value="Unassembled WGS sequence"/>
</dbReference>
<name>A0A1Y2F5K2_9FUNG</name>
<organism evidence="1 2">
    <name type="scientific">Neocallimastix californiae</name>
    <dbReference type="NCBI Taxonomy" id="1754190"/>
    <lineage>
        <taxon>Eukaryota</taxon>
        <taxon>Fungi</taxon>
        <taxon>Fungi incertae sedis</taxon>
        <taxon>Chytridiomycota</taxon>
        <taxon>Chytridiomycota incertae sedis</taxon>
        <taxon>Neocallimastigomycetes</taxon>
        <taxon>Neocallimastigales</taxon>
        <taxon>Neocallimastigaceae</taxon>
        <taxon>Neocallimastix</taxon>
    </lineage>
</organism>
<proteinExistence type="predicted"/>
<evidence type="ECO:0000313" key="2">
    <source>
        <dbReference type="Proteomes" id="UP000193920"/>
    </source>
</evidence>
<gene>
    <name evidence="1" type="ORF">LY90DRAFT_500750</name>
</gene>
<evidence type="ECO:0000313" key="1">
    <source>
        <dbReference type="EMBL" id="ORY79143.1"/>
    </source>
</evidence>
<accession>A0A1Y2F5K2</accession>
<keyword evidence="2" id="KW-1185">Reference proteome</keyword>
<dbReference type="EMBL" id="MCOG01000015">
    <property type="protein sequence ID" value="ORY79143.1"/>
    <property type="molecule type" value="Genomic_DNA"/>
</dbReference>
<comment type="caution">
    <text evidence="1">The sequence shown here is derived from an EMBL/GenBank/DDBJ whole genome shotgun (WGS) entry which is preliminary data.</text>
</comment>
<dbReference type="AlphaFoldDB" id="A0A1Y2F5K2"/>
<sequence>MNIILKFFKIKKVDQIFIFYNRFNNYNLYLFIFTENKYINFRKENNRKKIIISTVLNTSNMNNRLKKRDITSEEYNDNGHTYKRLKAVANEQVNHLYITSSKIKKLIKNYNMEELKNIFDISKFYDDEFIK</sequence>
<protein>
    <submittedName>
        <fullName evidence="1">Uncharacterized protein</fullName>
    </submittedName>
</protein>